<sequence length="74" mass="8629">MLLSEKLSDAEVRQLISLIAHICMSREFQALKEELAQYYCEAGYNNFDITAFEDALYTMLQQMEEFNPSVKELL</sequence>
<organism evidence="1 2">
    <name type="scientific">Anoxybacter fermentans</name>
    <dbReference type="NCBI Taxonomy" id="1323375"/>
    <lineage>
        <taxon>Bacteria</taxon>
        <taxon>Bacillati</taxon>
        <taxon>Bacillota</taxon>
        <taxon>Clostridia</taxon>
        <taxon>Halanaerobiales</taxon>
        <taxon>Anoxybacter</taxon>
    </lineage>
</organism>
<dbReference type="OrthoDB" id="1808701at2"/>
<dbReference type="KEGG" id="aft:BBF96_02710"/>
<name>A0A3S9SVU4_9FIRM</name>
<accession>A0A3S9SVU4</accession>
<proteinExistence type="predicted"/>
<gene>
    <name evidence="1" type="ORF">BBF96_02710</name>
</gene>
<dbReference type="AlphaFoldDB" id="A0A3S9SVU4"/>
<dbReference type="Proteomes" id="UP000267250">
    <property type="component" value="Chromosome"/>
</dbReference>
<evidence type="ECO:0000313" key="1">
    <source>
        <dbReference type="EMBL" id="AZR72398.1"/>
    </source>
</evidence>
<evidence type="ECO:0000313" key="2">
    <source>
        <dbReference type="Proteomes" id="UP000267250"/>
    </source>
</evidence>
<dbReference type="RefSeq" id="WP_127015733.1">
    <property type="nucleotide sequence ID" value="NZ_CP016379.1"/>
</dbReference>
<keyword evidence="2" id="KW-1185">Reference proteome</keyword>
<protein>
    <submittedName>
        <fullName evidence="1">Uncharacterized protein</fullName>
    </submittedName>
</protein>
<dbReference type="EMBL" id="CP016379">
    <property type="protein sequence ID" value="AZR72398.1"/>
    <property type="molecule type" value="Genomic_DNA"/>
</dbReference>
<reference evidence="1 2" key="1">
    <citation type="submission" date="2016-07" db="EMBL/GenBank/DDBJ databases">
        <title>Genome and transcriptome analysis of iron-reducing fermentative bacteria Anoxybacter fermentans.</title>
        <authorList>
            <person name="Zeng X."/>
            <person name="Shao Z."/>
        </authorList>
    </citation>
    <scope>NUCLEOTIDE SEQUENCE [LARGE SCALE GENOMIC DNA]</scope>
    <source>
        <strain evidence="1 2">DY22613</strain>
    </source>
</reference>